<evidence type="ECO:0000313" key="12">
    <source>
        <dbReference type="Proteomes" id="UP000800041"/>
    </source>
</evidence>
<reference evidence="11" key="1">
    <citation type="journal article" date="2020" name="Stud. Mycol.">
        <title>101 Dothideomycetes genomes: a test case for predicting lifestyles and emergence of pathogens.</title>
        <authorList>
            <person name="Haridas S."/>
            <person name="Albert R."/>
            <person name="Binder M."/>
            <person name="Bloem J."/>
            <person name="Labutti K."/>
            <person name="Salamov A."/>
            <person name="Andreopoulos B."/>
            <person name="Baker S."/>
            <person name="Barry K."/>
            <person name="Bills G."/>
            <person name="Bluhm B."/>
            <person name="Cannon C."/>
            <person name="Castanera R."/>
            <person name="Culley D."/>
            <person name="Daum C."/>
            <person name="Ezra D."/>
            <person name="Gonzalez J."/>
            <person name="Henrissat B."/>
            <person name="Kuo A."/>
            <person name="Liang C."/>
            <person name="Lipzen A."/>
            <person name="Lutzoni F."/>
            <person name="Magnuson J."/>
            <person name="Mondo S."/>
            <person name="Nolan M."/>
            <person name="Ohm R."/>
            <person name="Pangilinan J."/>
            <person name="Park H.-J."/>
            <person name="Ramirez L."/>
            <person name="Alfaro M."/>
            <person name="Sun H."/>
            <person name="Tritt A."/>
            <person name="Yoshinaga Y."/>
            <person name="Zwiers L.-H."/>
            <person name="Turgeon B."/>
            <person name="Goodwin S."/>
            <person name="Spatafora J."/>
            <person name="Crous P."/>
            <person name="Grigoriev I."/>
        </authorList>
    </citation>
    <scope>NUCLEOTIDE SEQUENCE</scope>
    <source>
        <strain evidence="11">CBS 113979</strain>
    </source>
</reference>
<dbReference type="GO" id="GO:0005732">
    <property type="term" value="C:sno(s)RNA-containing ribonucleoprotein complex"/>
    <property type="evidence" value="ECO:0007669"/>
    <property type="project" value="InterPro"/>
</dbReference>
<dbReference type="Gene3D" id="2.40.10.230">
    <property type="entry name" value="Probable tRNA pseudouridine synthase domain"/>
    <property type="match status" value="1"/>
</dbReference>
<comment type="similarity">
    <text evidence="2">Belongs to the NAF1 family.</text>
</comment>
<comment type="subcellular location">
    <subcellularLocation>
        <location evidence="1">Nucleus</location>
    </subcellularLocation>
</comment>
<evidence type="ECO:0000256" key="7">
    <source>
        <dbReference type="ARBA" id="ARBA00022884"/>
    </source>
</evidence>
<feature type="compositionally biased region" description="Polar residues" evidence="10">
    <location>
        <begin position="164"/>
        <end position="179"/>
    </location>
</feature>
<evidence type="ECO:0000256" key="5">
    <source>
        <dbReference type="ARBA" id="ARBA00022552"/>
    </source>
</evidence>
<dbReference type="InterPro" id="IPR038664">
    <property type="entry name" value="Gar1/Naf1_Cbf5-bd_sf"/>
</dbReference>
<dbReference type="GO" id="GO:0006364">
    <property type="term" value="P:rRNA processing"/>
    <property type="evidence" value="ECO:0007669"/>
    <property type="project" value="UniProtKB-KW"/>
</dbReference>
<protein>
    <recommendedName>
        <fullName evidence="3">H/ACA ribonucleoprotein complex non-core subunit NAF1</fullName>
    </recommendedName>
    <alternativeName>
        <fullName evidence="9">Nuclear assembly factor 1</fullName>
    </alternativeName>
</protein>
<keyword evidence="7" id="KW-0694">RNA-binding</keyword>
<keyword evidence="5" id="KW-0698">rRNA processing</keyword>
<feature type="compositionally biased region" description="Low complexity" evidence="10">
    <location>
        <begin position="241"/>
        <end position="252"/>
    </location>
</feature>
<organism evidence="11 12">
    <name type="scientific">Aulographum hederae CBS 113979</name>
    <dbReference type="NCBI Taxonomy" id="1176131"/>
    <lineage>
        <taxon>Eukaryota</taxon>
        <taxon>Fungi</taxon>
        <taxon>Dikarya</taxon>
        <taxon>Ascomycota</taxon>
        <taxon>Pezizomycotina</taxon>
        <taxon>Dothideomycetes</taxon>
        <taxon>Pleosporomycetidae</taxon>
        <taxon>Aulographales</taxon>
        <taxon>Aulographaceae</taxon>
    </lineage>
</organism>
<keyword evidence="6" id="KW-0597">Phosphoprotein</keyword>
<feature type="compositionally biased region" description="Acidic residues" evidence="10">
    <location>
        <begin position="480"/>
        <end position="489"/>
    </location>
</feature>
<feature type="compositionally biased region" description="Basic and acidic residues" evidence="10">
    <location>
        <begin position="77"/>
        <end position="97"/>
    </location>
</feature>
<dbReference type="InterPro" id="IPR007504">
    <property type="entry name" value="H/ACA_rnp_Gar1/Naf1"/>
</dbReference>
<dbReference type="PANTHER" id="PTHR31633">
    <property type="entry name" value="H/ACA RIBONUCLEOPROTEIN COMPLEX NON-CORE SUBUNIT NAF1"/>
    <property type="match status" value="1"/>
</dbReference>
<dbReference type="InterPro" id="IPR009000">
    <property type="entry name" value="Transl_B-barrel_sf"/>
</dbReference>
<accession>A0A6G1GU67</accession>
<dbReference type="GO" id="GO:0000493">
    <property type="term" value="P:box H/ACA snoRNP assembly"/>
    <property type="evidence" value="ECO:0007669"/>
    <property type="project" value="InterPro"/>
</dbReference>
<dbReference type="SUPFAM" id="SSF50447">
    <property type="entry name" value="Translation proteins"/>
    <property type="match status" value="1"/>
</dbReference>
<dbReference type="Pfam" id="PF04410">
    <property type="entry name" value="Gar1"/>
    <property type="match status" value="1"/>
</dbReference>
<dbReference type="AlphaFoldDB" id="A0A6G1GU67"/>
<feature type="region of interest" description="Disordered" evidence="10">
    <location>
        <begin position="23"/>
        <end position="263"/>
    </location>
</feature>
<feature type="compositionally biased region" description="Polar residues" evidence="10">
    <location>
        <begin position="35"/>
        <end position="54"/>
    </location>
</feature>
<dbReference type="GO" id="GO:0003723">
    <property type="term" value="F:RNA binding"/>
    <property type="evidence" value="ECO:0007669"/>
    <property type="project" value="UniProtKB-KW"/>
</dbReference>
<feature type="compositionally biased region" description="Basic and acidic residues" evidence="10">
    <location>
        <begin position="23"/>
        <end position="34"/>
    </location>
</feature>
<evidence type="ECO:0000256" key="4">
    <source>
        <dbReference type="ARBA" id="ARBA00022517"/>
    </source>
</evidence>
<feature type="region of interest" description="Disordered" evidence="10">
    <location>
        <begin position="439"/>
        <end position="629"/>
    </location>
</feature>
<feature type="compositionally biased region" description="Acidic residues" evidence="10">
    <location>
        <begin position="253"/>
        <end position="262"/>
    </location>
</feature>
<evidence type="ECO:0000256" key="2">
    <source>
        <dbReference type="ARBA" id="ARBA00009801"/>
    </source>
</evidence>
<evidence type="ECO:0000256" key="3">
    <source>
        <dbReference type="ARBA" id="ARBA00021438"/>
    </source>
</evidence>
<sequence>MAADVLTLDSEAFLLPPSKRVCLGREERTTHSPDTENTSYPCFSANTAPPSIMSSYPGGIPGLGLLQPRNTDPQEEEVWRAEREPNETTLKPEDMKVDNTPSVDPSPQRSQNDIALQPSDQKELGGSGNCEVDDMIVEPQDIGRTEVQESHSPKAAAGLREQSPPDQEASNSVSPNQMVVETAPAAANTNVGPTELQQVEDSVEVARAEALPLASGTQPANQATNAEEPEQAEFRFDSSDEISSSDSSSDSSSSDDSEDEEGGMLLDPQTAVEMLMRENAEGTSGPLRTANEVEEEHFEKPAVAVTPEMAITELGTVDNVVGQLVLIKAKTSGDFQVLETGSVLCLSDRTVIGSVVETLGRVHQPFYSVGFSKSAEIPELGITSGTMIYYVNNHSTFVFTAAIKSFKGTDASNLNDEEIGADEIEFSDDDAEAEYKRNLKQAKQAAKEARNGPHANRRTKGPVQGDRPPPANYPSALSYDDGDGDAVDEDMYRPLQRPDNLHQMVGPGGPPLEDPTRINHSFGRRGRDDRGRARGRGGRGGRGGGRGQRPGFQGGNGNHHDRPYDLGTGGQFQESPSHNTGAGYNTNNSPQNPYNTQSPISTPSNYAQSPFLPNFPSFGQQGSPLGQYQHIPQNFHQQGLGNSANSLPPGNFLNPALFAALQQQSQHVSQQGAVPAPFQWPSPPAAQSSPVPFGSSVPPTSGQNGTASDAQDRLNELLRNLAGNGGR</sequence>
<feature type="compositionally biased region" description="Polar residues" evidence="10">
    <location>
        <begin position="99"/>
        <end position="114"/>
    </location>
</feature>
<evidence type="ECO:0000256" key="1">
    <source>
        <dbReference type="ARBA" id="ARBA00004123"/>
    </source>
</evidence>
<dbReference type="FunFam" id="2.40.10.230:FF:000002">
    <property type="entry name" value="H/ACA ribonucleoprotein complex non-core subunit NAF1"/>
    <property type="match status" value="1"/>
</dbReference>
<keyword evidence="4" id="KW-0690">Ribosome biogenesis</keyword>
<feature type="compositionally biased region" description="Basic and acidic residues" evidence="10">
    <location>
        <begin position="141"/>
        <end position="152"/>
    </location>
</feature>
<feature type="compositionally biased region" description="Polar residues" evidence="10">
    <location>
        <begin position="187"/>
        <end position="200"/>
    </location>
</feature>
<feature type="compositionally biased region" description="Low complexity" evidence="10">
    <location>
        <begin position="668"/>
        <end position="677"/>
    </location>
</feature>
<dbReference type="EMBL" id="ML977168">
    <property type="protein sequence ID" value="KAF1984344.1"/>
    <property type="molecule type" value="Genomic_DNA"/>
</dbReference>
<dbReference type="OrthoDB" id="21550at2759"/>
<name>A0A6G1GU67_9PEZI</name>
<dbReference type="InterPro" id="IPR040309">
    <property type="entry name" value="Naf1"/>
</dbReference>
<gene>
    <name evidence="11" type="ORF">K402DRAFT_395706</name>
</gene>
<evidence type="ECO:0000313" key="11">
    <source>
        <dbReference type="EMBL" id="KAF1984344.1"/>
    </source>
</evidence>
<evidence type="ECO:0000256" key="10">
    <source>
        <dbReference type="SAM" id="MobiDB-lite"/>
    </source>
</evidence>
<evidence type="ECO:0000256" key="8">
    <source>
        <dbReference type="ARBA" id="ARBA00023242"/>
    </source>
</evidence>
<dbReference type="GO" id="GO:0001522">
    <property type="term" value="P:pseudouridine synthesis"/>
    <property type="evidence" value="ECO:0007669"/>
    <property type="project" value="InterPro"/>
</dbReference>
<feature type="compositionally biased region" description="Polar residues" evidence="10">
    <location>
        <begin position="215"/>
        <end position="225"/>
    </location>
</feature>
<feature type="compositionally biased region" description="Polar residues" evidence="10">
    <location>
        <begin position="617"/>
        <end position="629"/>
    </location>
</feature>
<evidence type="ECO:0000256" key="6">
    <source>
        <dbReference type="ARBA" id="ARBA00022553"/>
    </source>
</evidence>
<feature type="compositionally biased region" description="Low complexity" evidence="10">
    <location>
        <begin position="685"/>
        <end position="702"/>
    </location>
</feature>
<dbReference type="Proteomes" id="UP000800041">
    <property type="component" value="Unassembled WGS sequence"/>
</dbReference>
<proteinExistence type="inferred from homology"/>
<dbReference type="GO" id="GO:0005634">
    <property type="term" value="C:nucleus"/>
    <property type="evidence" value="ECO:0007669"/>
    <property type="project" value="UniProtKB-SubCell"/>
</dbReference>
<keyword evidence="12" id="KW-1185">Reference proteome</keyword>
<feature type="compositionally biased region" description="Gly residues" evidence="10">
    <location>
        <begin position="540"/>
        <end position="557"/>
    </location>
</feature>
<dbReference type="PANTHER" id="PTHR31633:SF1">
    <property type="entry name" value="H_ACA RIBONUCLEOPROTEIN COMPLEX NON-CORE SUBUNIT NAF1"/>
    <property type="match status" value="1"/>
</dbReference>
<feature type="compositionally biased region" description="Polar residues" evidence="10">
    <location>
        <begin position="571"/>
        <end position="608"/>
    </location>
</feature>
<feature type="region of interest" description="Disordered" evidence="10">
    <location>
        <begin position="668"/>
        <end position="713"/>
    </location>
</feature>
<keyword evidence="8" id="KW-0539">Nucleus</keyword>
<evidence type="ECO:0000256" key="9">
    <source>
        <dbReference type="ARBA" id="ARBA00076743"/>
    </source>
</evidence>